<dbReference type="Proteomes" id="UP000233837">
    <property type="component" value="Unassembled WGS sequence"/>
</dbReference>
<protein>
    <submittedName>
        <fullName evidence="11">ENHANCER OF AG-4 protein 2</fullName>
    </submittedName>
</protein>
<comment type="subcellular location">
    <subcellularLocation>
        <location evidence="1">Nucleus</location>
    </subcellularLocation>
</comment>
<feature type="region of interest" description="Disordered" evidence="8">
    <location>
        <begin position="518"/>
        <end position="603"/>
    </location>
</feature>
<evidence type="ECO:0000256" key="3">
    <source>
        <dbReference type="ARBA" id="ARBA00022664"/>
    </source>
</evidence>
<evidence type="ECO:0000256" key="8">
    <source>
        <dbReference type="SAM" id="MobiDB-lite"/>
    </source>
</evidence>
<feature type="compositionally biased region" description="Basic and acidic residues" evidence="8">
    <location>
        <begin position="562"/>
        <end position="595"/>
    </location>
</feature>
<feature type="region of interest" description="Disordered" evidence="8">
    <location>
        <begin position="1185"/>
        <end position="1275"/>
    </location>
</feature>
<dbReference type="GO" id="GO:0006397">
    <property type="term" value="P:mRNA processing"/>
    <property type="evidence" value="ECO:0007669"/>
    <property type="project" value="UniProtKB-KW"/>
</dbReference>
<feature type="region of interest" description="Disordered" evidence="8">
    <location>
        <begin position="419"/>
        <end position="455"/>
    </location>
</feature>
<keyword evidence="4" id="KW-0805">Transcription regulation</keyword>
<dbReference type="OrthoDB" id="62853at2759"/>
<feature type="region of interest" description="Disordered" evidence="8">
    <location>
        <begin position="357"/>
        <end position="404"/>
    </location>
</feature>
<feature type="compositionally biased region" description="Low complexity" evidence="8">
    <location>
        <begin position="1247"/>
        <end position="1258"/>
    </location>
</feature>
<name>A0A2I0X336_9ASPA</name>
<dbReference type="SMART" id="SM00582">
    <property type="entry name" value="RPR"/>
    <property type="match status" value="1"/>
</dbReference>
<reference evidence="11 12" key="1">
    <citation type="journal article" date="2016" name="Sci. Rep.">
        <title>The Dendrobium catenatum Lindl. genome sequence provides insights into polysaccharide synthase, floral development and adaptive evolution.</title>
        <authorList>
            <person name="Zhang G.Q."/>
            <person name="Xu Q."/>
            <person name="Bian C."/>
            <person name="Tsai W.C."/>
            <person name="Yeh C.M."/>
            <person name="Liu K.W."/>
            <person name="Yoshida K."/>
            <person name="Zhang L.S."/>
            <person name="Chang S.B."/>
            <person name="Chen F."/>
            <person name="Shi Y."/>
            <person name="Su Y.Y."/>
            <person name="Zhang Y.Q."/>
            <person name="Chen L.J."/>
            <person name="Yin Y."/>
            <person name="Lin M."/>
            <person name="Huang H."/>
            <person name="Deng H."/>
            <person name="Wang Z.W."/>
            <person name="Zhu S.L."/>
            <person name="Zhao X."/>
            <person name="Deng C."/>
            <person name="Niu S.C."/>
            <person name="Huang J."/>
            <person name="Wang M."/>
            <person name="Liu G.H."/>
            <person name="Yang H.J."/>
            <person name="Xiao X.J."/>
            <person name="Hsiao Y.Y."/>
            <person name="Wu W.L."/>
            <person name="Chen Y.Y."/>
            <person name="Mitsuda N."/>
            <person name="Ohme-Takagi M."/>
            <person name="Luo Y.B."/>
            <person name="Van de Peer Y."/>
            <person name="Liu Z.J."/>
        </authorList>
    </citation>
    <scope>NUCLEOTIDE SEQUENCE [LARGE SCALE GENOMIC DNA]</scope>
    <source>
        <tissue evidence="11">The whole plant</tissue>
    </source>
</reference>
<keyword evidence="12" id="KW-1185">Reference proteome</keyword>
<evidence type="ECO:0000313" key="12">
    <source>
        <dbReference type="Proteomes" id="UP000233837"/>
    </source>
</evidence>
<dbReference type="Pfam" id="PF04818">
    <property type="entry name" value="CID"/>
    <property type="match status" value="1"/>
</dbReference>
<evidence type="ECO:0000256" key="6">
    <source>
        <dbReference type="ARBA" id="ARBA00023163"/>
    </source>
</evidence>
<keyword evidence="5" id="KW-0287">Flowering</keyword>
<dbReference type="PROSITE" id="PS51391">
    <property type="entry name" value="CID"/>
    <property type="match status" value="1"/>
</dbReference>
<dbReference type="Gene3D" id="2.30.30.140">
    <property type="match status" value="1"/>
</dbReference>
<dbReference type="SUPFAM" id="SSF63748">
    <property type="entry name" value="Tudor/PWWP/MBT"/>
    <property type="match status" value="1"/>
</dbReference>
<dbReference type="GO" id="GO:0009908">
    <property type="term" value="P:flower development"/>
    <property type="evidence" value="ECO:0007669"/>
    <property type="project" value="UniProtKB-KW"/>
</dbReference>
<keyword evidence="3" id="KW-0507">mRNA processing</keyword>
<dbReference type="STRING" id="906689.A0A2I0X336"/>
<feature type="region of interest" description="Disordered" evidence="8">
    <location>
        <begin position="318"/>
        <end position="343"/>
    </location>
</feature>
<dbReference type="PANTHER" id="PTHR12550">
    <property type="entry name" value="HEPATOMA-DERIVED GROWTH FACTOR-RELATED"/>
    <property type="match status" value="1"/>
</dbReference>
<keyword evidence="6" id="KW-0804">Transcription</keyword>
<evidence type="ECO:0000259" key="9">
    <source>
        <dbReference type="PROSITE" id="PS50812"/>
    </source>
</evidence>
<reference evidence="11 12" key="2">
    <citation type="journal article" date="2017" name="Nature">
        <title>The Apostasia genome and the evolution of orchids.</title>
        <authorList>
            <person name="Zhang G.Q."/>
            <person name="Liu K.W."/>
            <person name="Li Z."/>
            <person name="Lohaus R."/>
            <person name="Hsiao Y.Y."/>
            <person name="Niu S.C."/>
            <person name="Wang J.Y."/>
            <person name="Lin Y.C."/>
            <person name="Xu Q."/>
            <person name="Chen L.J."/>
            <person name="Yoshida K."/>
            <person name="Fujiwara S."/>
            <person name="Wang Z.W."/>
            <person name="Zhang Y.Q."/>
            <person name="Mitsuda N."/>
            <person name="Wang M."/>
            <person name="Liu G.H."/>
            <person name="Pecoraro L."/>
            <person name="Huang H.X."/>
            <person name="Xiao X.J."/>
            <person name="Lin M."/>
            <person name="Wu X.Y."/>
            <person name="Wu W.L."/>
            <person name="Chen Y.Y."/>
            <person name="Chang S.B."/>
            <person name="Sakamoto S."/>
            <person name="Ohme-Takagi M."/>
            <person name="Yagi M."/>
            <person name="Zeng S.J."/>
            <person name="Shen C.Y."/>
            <person name="Yeh C.M."/>
            <person name="Luo Y.B."/>
            <person name="Tsai W.C."/>
            <person name="Van de Peer Y."/>
            <person name="Liu Z.J."/>
        </authorList>
    </citation>
    <scope>NUCLEOTIDE SEQUENCE [LARGE SCALE GENOMIC DNA]</scope>
    <source>
        <tissue evidence="11">The whole plant</tissue>
    </source>
</reference>
<feature type="compositionally biased region" description="Polar residues" evidence="8">
    <location>
        <begin position="1369"/>
        <end position="1393"/>
    </location>
</feature>
<feature type="compositionally biased region" description="Pro residues" evidence="8">
    <location>
        <begin position="1189"/>
        <end position="1246"/>
    </location>
</feature>
<feature type="compositionally biased region" description="Low complexity" evidence="8">
    <location>
        <begin position="821"/>
        <end position="831"/>
    </location>
</feature>
<evidence type="ECO:0000259" key="10">
    <source>
        <dbReference type="PROSITE" id="PS51391"/>
    </source>
</evidence>
<feature type="region of interest" description="Disordered" evidence="8">
    <location>
        <begin position="115"/>
        <end position="136"/>
    </location>
</feature>
<feature type="compositionally biased region" description="Low complexity" evidence="8">
    <location>
        <begin position="118"/>
        <end position="130"/>
    </location>
</feature>
<dbReference type="FunFam" id="1.25.40.90:FF:000037">
    <property type="entry name" value="Enhancer of ag-4 2"/>
    <property type="match status" value="1"/>
</dbReference>
<feature type="domain" description="PWWP" evidence="9">
    <location>
        <begin position="20"/>
        <end position="77"/>
    </location>
</feature>
<feature type="domain" description="CID" evidence="10">
    <location>
        <begin position="907"/>
        <end position="1048"/>
    </location>
</feature>
<evidence type="ECO:0000256" key="5">
    <source>
        <dbReference type="ARBA" id="ARBA00023089"/>
    </source>
</evidence>
<keyword evidence="2" id="KW-0217">Developmental protein</keyword>
<dbReference type="Gene3D" id="1.25.40.90">
    <property type="match status" value="1"/>
</dbReference>
<feature type="region of interest" description="Disordered" evidence="8">
    <location>
        <begin position="1358"/>
        <end position="1393"/>
    </location>
</feature>
<dbReference type="PROSITE" id="PS50812">
    <property type="entry name" value="PWWP"/>
    <property type="match status" value="1"/>
</dbReference>
<keyword evidence="7" id="KW-0539">Nucleus</keyword>
<evidence type="ECO:0000256" key="2">
    <source>
        <dbReference type="ARBA" id="ARBA00022473"/>
    </source>
</evidence>
<sequence length="1513" mass="165492">MPPGKKRGANRPKATGDLQLGDLVLAKVKGFPPWPAKICRPEDWNKSPDPRKYFVEFFGTSEIAFVAPADIEIFTNESKSKLLTRCQSKTVKYFAQAVEEICDAFEKLQNSSNELGEGSSKIDLGSISSSTVGDEGKRHLSCDDMDQLEVQNVILDNSENDKKLGSISELHLEPCSQSRKRTDITELNDVAGEPESPVLSFKRNKSSVHNKKRPKEVRATVAEPAYDGDILEEKATVHLDDTHQSVCETFPVNKVVETSLKPPTDDRDLKVPTSYLETIDSKRQEDTNDQAISTEVALLKNEVDVDLKVQNDHVRQVKIKKRPPATRASVSEGGVKSISEEFSGDSKKLGIRVNSVKRYGSSKNSKKKSAENDMPPKGVFKEKPTTSDGAMLPESSLDFKGDDSAGSIKRKLVNNDDIHLTKRSKNGKGVDMPKCSSKSELSPFTSNKSKNSVKKRTLGVQKADINAESMAESYDTMKQSHLVKPCKESDDVLNSSVTIADIAKKACKGSGDVLNFSISSDDASKKSNSGVKRMSSKPLGTHAPPKRRALRYVDEDDDDGEDCRTPIHRDTTGTLLREHSTAHESVGKVHIKQESSIESTPDLPLSNAEKVTVRNVSARMKESTENNMGFLNVVNNRSLAPSPCNIDDKRLESAIDLLACQNSMKQKEKETAAPEIRAQSTALETIISPGNVGKLVSHKDIKPRITKLPALVNSIQTHSSIKTMGTTNNSRSQLILQKNKPSLEKSKVKSGIQVTVDTENRHDINFSADCSAEKDVLIGQREANFTDALTESKFTDSMSMRHLIAAAQAKRRQAHSQHAYNGNGSAGSASSPHRSHGRSPNLISAAHLFSTVDVQKDKKWFQVPADADSPPASQQCLAVNLEEHEDYDCRPCTGYQQPGNSSSGGTEAVVARDALEGMIETLSRTRESIGRATRLAIDCAKYGIANEIIELLIRKLEGEPSFYRRIDLFFLVDSITQCSHNQKGIAGSSYIPVVQAALPRLLGAAAPSGASARENRRQCLKVLRLWLERKILPESILRHCMEEIDVSKDDLISGLSLRRPSRAERSVDDPIREMEDMLVDEYGSNATFKFPGLLSAHVLEEDEDFCCSPSKGIANNSPQGAVVGLGGYISGNHPVDRHHHILENVEQEMEMEDVPANFVDRSDTINFAPLNAECNLAEESTCNHQNVIPPLPAGSPPLPVDPPPPPPPLPPSPPPLQPPPPSSPPPLPPPPPRSPPPPPPPPPLVPLPALLTESSVSHPPLPSSPCPYKSHPSLPQEYCRTESESQLLQVTSNSIEDPSGSGVKGEVVMQQSSNYVAPGIGYTQPVTGITSSRQFEFGQHDTYLVPQVSHPNQLFQQGVASVQHRPSHSLPSQATLSHPLPSSQMQSNHSSYENPITQQRLQQQYNPYTLSSLPQCQRQYGAEEHWRPHPGDANSENSGAWMAGGRTPSCSGAPFVQDVAGYFMLNMERASSGSMMFHPPHSTTPSGTPLPGHTFPPIISRTDFPSINFWRPT</sequence>
<dbReference type="InterPro" id="IPR000313">
    <property type="entry name" value="PWWP_dom"/>
</dbReference>
<dbReference type="PANTHER" id="PTHR12550:SF70">
    <property type="entry name" value="JIL-1 ANCHORING AND STABILIZING PROTEIN, ISOFORM A"/>
    <property type="match status" value="1"/>
</dbReference>
<dbReference type="EMBL" id="KZ502191">
    <property type="protein sequence ID" value="PKU82325.1"/>
    <property type="molecule type" value="Genomic_DNA"/>
</dbReference>
<dbReference type="SMART" id="SM00293">
    <property type="entry name" value="PWWP"/>
    <property type="match status" value="1"/>
</dbReference>
<proteinExistence type="predicted"/>
<gene>
    <name evidence="11" type="primary">HUA2</name>
    <name evidence="11" type="ORF">MA16_Dca005330</name>
</gene>
<dbReference type="InterPro" id="IPR008942">
    <property type="entry name" value="ENTH_VHS"/>
</dbReference>
<organism evidence="11 12">
    <name type="scientific">Dendrobium catenatum</name>
    <dbReference type="NCBI Taxonomy" id="906689"/>
    <lineage>
        <taxon>Eukaryota</taxon>
        <taxon>Viridiplantae</taxon>
        <taxon>Streptophyta</taxon>
        <taxon>Embryophyta</taxon>
        <taxon>Tracheophyta</taxon>
        <taxon>Spermatophyta</taxon>
        <taxon>Magnoliopsida</taxon>
        <taxon>Liliopsida</taxon>
        <taxon>Asparagales</taxon>
        <taxon>Orchidaceae</taxon>
        <taxon>Epidendroideae</taxon>
        <taxon>Malaxideae</taxon>
        <taxon>Dendrobiinae</taxon>
        <taxon>Dendrobium</taxon>
    </lineage>
</organism>
<accession>A0A2I0X336</accession>
<feature type="compositionally biased region" description="Polar residues" evidence="8">
    <location>
        <begin position="518"/>
        <end position="530"/>
    </location>
</feature>
<dbReference type="Pfam" id="PF00855">
    <property type="entry name" value="PWWP"/>
    <property type="match status" value="1"/>
</dbReference>
<evidence type="ECO:0000256" key="1">
    <source>
        <dbReference type="ARBA" id="ARBA00004123"/>
    </source>
</evidence>
<evidence type="ECO:0000256" key="7">
    <source>
        <dbReference type="ARBA" id="ARBA00023242"/>
    </source>
</evidence>
<feature type="compositionally biased region" description="Polar residues" evidence="8">
    <location>
        <begin position="436"/>
        <end position="450"/>
    </location>
</feature>
<dbReference type="InterPro" id="IPR006569">
    <property type="entry name" value="CID_dom"/>
</dbReference>
<dbReference type="GO" id="GO:0005634">
    <property type="term" value="C:nucleus"/>
    <property type="evidence" value="ECO:0007669"/>
    <property type="project" value="UniProtKB-SubCell"/>
</dbReference>
<evidence type="ECO:0000256" key="4">
    <source>
        <dbReference type="ARBA" id="ARBA00023015"/>
    </source>
</evidence>
<evidence type="ECO:0000313" key="11">
    <source>
        <dbReference type="EMBL" id="PKU82325.1"/>
    </source>
</evidence>
<feature type="region of interest" description="Disordered" evidence="8">
    <location>
        <begin position="810"/>
        <end position="840"/>
    </location>
</feature>